<name>A0ABS4IUX0_9BACL</name>
<dbReference type="InterPro" id="IPR029016">
    <property type="entry name" value="GAF-like_dom_sf"/>
</dbReference>
<dbReference type="Pfam" id="PF13185">
    <property type="entry name" value="GAF_2"/>
    <property type="match status" value="1"/>
</dbReference>
<feature type="domain" description="GAF" evidence="1">
    <location>
        <begin position="12"/>
        <end position="132"/>
    </location>
</feature>
<dbReference type="EMBL" id="JAGGLB010000006">
    <property type="protein sequence ID" value="MBP1990781.1"/>
    <property type="molecule type" value="Genomic_DNA"/>
</dbReference>
<evidence type="ECO:0000313" key="3">
    <source>
        <dbReference type="Proteomes" id="UP001519287"/>
    </source>
</evidence>
<sequence>MTSVKAEIEQELDHLRALTSSDFSAIAWRDDHDNRIRWKYVSGNQNERYHSIALKPGRGLAGLVIRLGRTIVVDEASVHLDRLRQEYSIMLVEQLQMAVAFPMMINNETSGVLLIGNRSKGLYPQQDAALIEKSINLLNPLIHLVKFSDVLK</sequence>
<proteinExistence type="predicted"/>
<dbReference type="SUPFAM" id="SSF55781">
    <property type="entry name" value="GAF domain-like"/>
    <property type="match status" value="1"/>
</dbReference>
<dbReference type="Proteomes" id="UP001519287">
    <property type="component" value="Unassembled WGS sequence"/>
</dbReference>
<dbReference type="Gene3D" id="3.30.450.40">
    <property type="match status" value="1"/>
</dbReference>
<keyword evidence="3" id="KW-1185">Reference proteome</keyword>
<reference evidence="2 3" key="1">
    <citation type="submission" date="2021-03" db="EMBL/GenBank/DDBJ databases">
        <title>Genomic Encyclopedia of Type Strains, Phase IV (KMG-IV): sequencing the most valuable type-strain genomes for metagenomic binning, comparative biology and taxonomic classification.</title>
        <authorList>
            <person name="Goeker M."/>
        </authorList>
    </citation>
    <scope>NUCLEOTIDE SEQUENCE [LARGE SCALE GENOMIC DNA]</scope>
    <source>
        <strain evidence="2 3">DSM 26048</strain>
    </source>
</reference>
<dbReference type="InterPro" id="IPR003018">
    <property type="entry name" value="GAF"/>
</dbReference>
<evidence type="ECO:0000259" key="1">
    <source>
        <dbReference type="Pfam" id="PF13185"/>
    </source>
</evidence>
<dbReference type="RefSeq" id="WP_209971542.1">
    <property type="nucleotide sequence ID" value="NZ_JAGGLB010000006.1"/>
</dbReference>
<accession>A0ABS4IUX0</accession>
<gene>
    <name evidence="2" type="ORF">J2Z66_002387</name>
</gene>
<organism evidence="2 3">
    <name type="scientific">Paenibacillus eucommiae</name>
    <dbReference type="NCBI Taxonomy" id="1355755"/>
    <lineage>
        <taxon>Bacteria</taxon>
        <taxon>Bacillati</taxon>
        <taxon>Bacillota</taxon>
        <taxon>Bacilli</taxon>
        <taxon>Bacillales</taxon>
        <taxon>Paenibacillaceae</taxon>
        <taxon>Paenibacillus</taxon>
    </lineage>
</organism>
<protein>
    <submittedName>
        <fullName evidence="2">Nitrogen regulatory protein A</fullName>
    </submittedName>
</protein>
<comment type="caution">
    <text evidence="2">The sequence shown here is derived from an EMBL/GenBank/DDBJ whole genome shotgun (WGS) entry which is preliminary data.</text>
</comment>
<evidence type="ECO:0000313" key="2">
    <source>
        <dbReference type="EMBL" id="MBP1990781.1"/>
    </source>
</evidence>